<dbReference type="Gene3D" id="1.10.510.10">
    <property type="entry name" value="Transferase(Phosphotransferase) domain 1"/>
    <property type="match status" value="1"/>
</dbReference>
<sequence length="346" mass="39071">MSRPKYNAIYVTSLHDDDCEIIVRSNGKIFCLHISPSDFQNSTAALKYYHSCLEVLKTGEEQIDGPLECDFYDWIMPPFEPFMADLAPATASVLQKARVGRVTLHDYLFPDWFVCRLEVSDEALLPRRVIAQRSGRLPPGVRLDVDVLRDLATWAVSFLPSEVGLSFEQPEEALFKHPEKVRVRNSQTAYFFKPFNPGAGSRQAQTELENYKRIAMAELAPSTLICRLHGVVQDERGFLMGMLLTYIDHERETLEIAIGPDTPLSLRQHWATQVTETLTALHRAGLVWGDAKPDNVLVDTENNAWIVDFGGSRTEGWVDKKTAGTVEGDLRALEKIVCFVLTKWLS</sequence>
<dbReference type="OrthoDB" id="4062651at2759"/>
<evidence type="ECO:0000313" key="3">
    <source>
        <dbReference type="Proteomes" id="UP000799750"/>
    </source>
</evidence>
<dbReference type="InterPro" id="IPR000719">
    <property type="entry name" value="Prot_kinase_dom"/>
</dbReference>
<dbReference type="InterPro" id="IPR011009">
    <property type="entry name" value="Kinase-like_dom_sf"/>
</dbReference>
<dbReference type="SUPFAM" id="SSF56112">
    <property type="entry name" value="Protein kinase-like (PK-like)"/>
    <property type="match status" value="1"/>
</dbReference>
<accession>A0A6A6RDL9</accession>
<keyword evidence="3" id="KW-1185">Reference proteome</keyword>
<dbReference type="GO" id="GO:0004672">
    <property type="term" value="F:protein kinase activity"/>
    <property type="evidence" value="ECO:0007669"/>
    <property type="project" value="InterPro"/>
</dbReference>
<gene>
    <name evidence="2" type="ORF">BU16DRAFT_612148</name>
</gene>
<protein>
    <recommendedName>
        <fullName evidence="1">Protein kinase domain-containing protein</fullName>
    </recommendedName>
</protein>
<name>A0A6A6RDL9_9PEZI</name>
<dbReference type="AlphaFoldDB" id="A0A6A6RDL9"/>
<dbReference type="EMBL" id="MU004181">
    <property type="protein sequence ID" value="KAF2502492.1"/>
    <property type="molecule type" value="Genomic_DNA"/>
</dbReference>
<proteinExistence type="predicted"/>
<dbReference type="Pfam" id="PF00069">
    <property type="entry name" value="Pkinase"/>
    <property type="match status" value="1"/>
</dbReference>
<dbReference type="PROSITE" id="PS50011">
    <property type="entry name" value="PROTEIN_KINASE_DOM"/>
    <property type="match status" value="1"/>
</dbReference>
<evidence type="ECO:0000313" key="2">
    <source>
        <dbReference type="EMBL" id="KAF2502492.1"/>
    </source>
</evidence>
<evidence type="ECO:0000259" key="1">
    <source>
        <dbReference type="PROSITE" id="PS50011"/>
    </source>
</evidence>
<feature type="domain" description="Protein kinase" evidence="1">
    <location>
        <begin position="131"/>
        <end position="346"/>
    </location>
</feature>
<reference evidence="2" key="1">
    <citation type="journal article" date="2020" name="Stud. Mycol.">
        <title>101 Dothideomycetes genomes: a test case for predicting lifestyles and emergence of pathogens.</title>
        <authorList>
            <person name="Haridas S."/>
            <person name="Albert R."/>
            <person name="Binder M."/>
            <person name="Bloem J."/>
            <person name="Labutti K."/>
            <person name="Salamov A."/>
            <person name="Andreopoulos B."/>
            <person name="Baker S."/>
            <person name="Barry K."/>
            <person name="Bills G."/>
            <person name="Bluhm B."/>
            <person name="Cannon C."/>
            <person name="Castanera R."/>
            <person name="Culley D."/>
            <person name="Daum C."/>
            <person name="Ezra D."/>
            <person name="Gonzalez J."/>
            <person name="Henrissat B."/>
            <person name="Kuo A."/>
            <person name="Liang C."/>
            <person name="Lipzen A."/>
            <person name="Lutzoni F."/>
            <person name="Magnuson J."/>
            <person name="Mondo S."/>
            <person name="Nolan M."/>
            <person name="Ohm R."/>
            <person name="Pangilinan J."/>
            <person name="Park H.-J."/>
            <person name="Ramirez L."/>
            <person name="Alfaro M."/>
            <person name="Sun H."/>
            <person name="Tritt A."/>
            <person name="Yoshinaga Y."/>
            <person name="Zwiers L.-H."/>
            <person name="Turgeon B."/>
            <person name="Goodwin S."/>
            <person name="Spatafora J."/>
            <person name="Crous P."/>
            <person name="Grigoriev I."/>
        </authorList>
    </citation>
    <scope>NUCLEOTIDE SEQUENCE</scope>
    <source>
        <strain evidence="2">CBS 269.34</strain>
    </source>
</reference>
<organism evidence="2 3">
    <name type="scientific">Lophium mytilinum</name>
    <dbReference type="NCBI Taxonomy" id="390894"/>
    <lineage>
        <taxon>Eukaryota</taxon>
        <taxon>Fungi</taxon>
        <taxon>Dikarya</taxon>
        <taxon>Ascomycota</taxon>
        <taxon>Pezizomycotina</taxon>
        <taxon>Dothideomycetes</taxon>
        <taxon>Pleosporomycetidae</taxon>
        <taxon>Mytilinidiales</taxon>
        <taxon>Mytilinidiaceae</taxon>
        <taxon>Lophium</taxon>
    </lineage>
</organism>
<dbReference type="Proteomes" id="UP000799750">
    <property type="component" value="Unassembled WGS sequence"/>
</dbReference>
<dbReference type="GO" id="GO:0005524">
    <property type="term" value="F:ATP binding"/>
    <property type="evidence" value="ECO:0007669"/>
    <property type="project" value="InterPro"/>
</dbReference>